<dbReference type="Pfam" id="PF13439">
    <property type="entry name" value="Glyco_transf_4"/>
    <property type="match status" value="1"/>
</dbReference>
<proteinExistence type="predicted"/>
<name>A0A7W7ZHB6_9BACT</name>
<dbReference type="SUPFAM" id="SSF53756">
    <property type="entry name" value="UDP-Glycosyltransferase/glycogen phosphorylase"/>
    <property type="match status" value="1"/>
</dbReference>
<keyword evidence="3" id="KW-0808">Transferase</keyword>
<feature type="domain" description="Glycosyl transferase family 1" evidence="1">
    <location>
        <begin position="207"/>
        <end position="373"/>
    </location>
</feature>
<protein>
    <submittedName>
        <fullName evidence="3">Glycosyltransferase involved in cell wall biosynthesis</fullName>
    </submittedName>
</protein>
<evidence type="ECO:0000259" key="2">
    <source>
        <dbReference type="Pfam" id="PF13439"/>
    </source>
</evidence>
<dbReference type="Gene3D" id="3.40.50.2000">
    <property type="entry name" value="Glycogen Phosphorylase B"/>
    <property type="match status" value="2"/>
</dbReference>
<sequence>MAHVYGFAAIVVSRLGAEVKRLLKDSSPRNDMPGALIFRSDLLSFSETFIRAQAEAVHGFRTVYTGMRRVEGGLPLHGAVETLCEFTTGFCQARIAAYDKLGFAPGFHERLRRHRPSLIHAHFAFDGLRASTIAKNLKIPLLVTLHGYDVTKHLDYGPTFSGLWQQASRFLCVSEYIKRAALKAGFPAEKLMVQYIGIDLDAFPSREQPSSESPPTVLFVGRLAEKKGCIYLIRAMAEVRRAVPDATLLIIGDGPQREALERESTALGVEATFAGRRNPAEIRVAMSEAAIFCAPSIEAEDGDSEGLGMVFLEAQATELPVVSTNHGGIPEAIRNGVSGLLAEPKDAQDLARCILEYLQNPRSRDQAGVAGRKFVIDCFDLKHRTTQLEQIYRDVIAGR</sequence>
<dbReference type="InterPro" id="IPR001296">
    <property type="entry name" value="Glyco_trans_1"/>
</dbReference>
<dbReference type="PANTHER" id="PTHR45947">
    <property type="entry name" value="SULFOQUINOVOSYL TRANSFERASE SQD2"/>
    <property type="match status" value="1"/>
</dbReference>
<gene>
    <name evidence="3" type="ORF">HDF16_004602</name>
</gene>
<dbReference type="RefSeq" id="WP_221313016.1">
    <property type="nucleotide sequence ID" value="NZ_JACHIP010000007.1"/>
</dbReference>
<evidence type="ECO:0000313" key="4">
    <source>
        <dbReference type="Proteomes" id="UP000540989"/>
    </source>
</evidence>
<dbReference type="GO" id="GO:0016757">
    <property type="term" value="F:glycosyltransferase activity"/>
    <property type="evidence" value="ECO:0007669"/>
    <property type="project" value="InterPro"/>
</dbReference>
<dbReference type="InterPro" id="IPR028098">
    <property type="entry name" value="Glyco_trans_4-like_N"/>
</dbReference>
<dbReference type="AlphaFoldDB" id="A0A7W7ZHB6"/>
<comment type="caution">
    <text evidence="3">The sequence shown here is derived from an EMBL/GenBank/DDBJ whole genome shotgun (WGS) entry which is preliminary data.</text>
</comment>
<dbReference type="EMBL" id="JACHIP010000007">
    <property type="protein sequence ID" value="MBB5059873.1"/>
    <property type="molecule type" value="Genomic_DNA"/>
</dbReference>
<dbReference type="Proteomes" id="UP000540989">
    <property type="component" value="Unassembled WGS sequence"/>
</dbReference>
<dbReference type="PANTHER" id="PTHR45947:SF14">
    <property type="entry name" value="SLL1723 PROTEIN"/>
    <property type="match status" value="1"/>
</dbReference>
<evidence type="ECO:0000313" key="3">
    <source>
        <dbReference type="EMBL" id="MBB5059873.1"/>
    </source>
</evidence>
<reference evidence="3 4" key="1">
    <citation type="submission" date="2020-08" db="EMBL/GenBank/DDBJ databases">
        <title>Genomic Encyclopedia of Type Strains, Phase IV (KMG-V): Genome sequencing to study the core and pangenomes of soil and plant-associated prokaryotes.</title>
        <authorList>
            <person name="Whitman W."/>
        </authorList>
    </citation>
    <scope>NUCLEOTIDE SEQUENCE [LARGE SCALE GENOMIC DNA]</scope>
    <source>
        <strain evidence="3 4">M8UP14</strain>
    </source>
</reference>
<keyword evidence="4" id="KW-1185">Reference proteome</keyword>
<accession>A0A7W7ZHB6</accession>
<feature type="domain" description="Glycosyltransferase subfamily 4-like N-terminal" evidence="2">
    <location>
        <begin position="98"/>
        <end position="201"/>
    </location>
</feature>
<organism evidence="3 4">
    <name type="scientific">Granulicella aggregans</name>
    <dbReference type="NCBI Taxonomy" id="474949"/>
    <lineage>
        <taxon>Bacteria</taxon>
        <taxon>Pseudomonadati</taxon>
        <taxon>Acidobacteriota</taxon>
        <taxon>Terriglobia</taxon>
        <taxon>Terriglobales</taxon>
        <taxon>Acidobacteriaceae</taxon>
        <taxon>Granulicella</taxon>
    </lineage>
</organism>
<dbReference type="InterPro" id="IPR050194">
    <property type="entry name" value="Glycosyltransferase_grp1"/>
</dbReference>
<dbReference type="Pfam" id="PF00534">
    <property type="entry name" value="Glycos_transf_1"/>
    <property type="match status" value="1"/>
</dbReference>
<evidence type="ECO:0000259" key="1">
    <source>
        <dbReference type="Pfam" id="PF00534"/>
    </source>
</evidence>